<dbReference type="EMBL" id="CM042013">
    <property type="protein sequence ID" value="KAI3739727.1"/>
    <property type="molecule type" value="Genomic_DNA"/>
</dbReference>
<reference evidence="1 2" key="2">
    <citation type="journal article" date="2022" name="Mol. Ecol. Resour.">
        <title>The genomes of chicory, endive, great burdock and yacon provide insights into Asteraceae paleo-polyploidization history and plant inulin production.</title>
        <authorList>
            <person name="Fan W."/>
            <person name="Wang S."/>
            <person name="Wang H."/>
            <person name="Wang A."/>
            <person name="Jiang F."/>
            <person name="Liu H."/>
            <person name="Zhao H."/>
            <person name="Xu D."/>
            <person name="Zhang Y."/>
        </authorList>
    </citation>
    <scope>NUCLEOTIDE SEQUENCE [LARGE SCALE GENOMIC DNA]</scope>
    <source>
        <strain evidence="2">cv. Punajuju</strain>
        <tissue evidence="1">Leaves</tissue>
    </source>
</reference>
<evidence type="ECO:0000313" key="1">
    <source>
        <dbReference type="EMBL" id="KAI3739727.1"/>
    </source>
</evidence>
<gene>
    <name evidence="1" type="ORF">L2E82_30138</name>
</gene>
<keyword evidence="2" id="KW-1185">Reference proteome</keyword>
<comment type="caution">
    <text evidence="1">The sequence shown here is derived from an EMBL/GenBank/DDBJ whole genome shotgun (WGS) entry which is preliminary data.</text>
</comment>
<sequence>MAVELGIPQTNHDTEMEKPVVSPPTLSIGDFCATAGGRVGFIPFDRLQRFSILKDILFFILLSPAPARERYYVENLFRRED</sequence>
<reference evidence="2" key="1">
    <citation type="journal article" date="2022" name="Mol. Ecol. Resour.">
        <title>The genomes of chicory, endive, great burdock and yacon provide insights into Asteraceae palaeo-polyploidization history and plant inulin production.</title>
        <authorList>
            <person name="Fan W."/>
            <person name="Wang S."/>
            <person name="Wang H."/>
            <person name="Wang A."/>
            <person name="Jiang F."/>
            <person name="Liu H."/>
            <person name="Zhao H."/>
            <person name="Xu D."/>
            <person name="Zhang Y."/>
        </authorList>
    </citation>
    <scope>NUCLEOTIDE SEQUENCE [LARGE SCALE GENOMIC DNA]</scope>
    <source>
        <strain evidence="2">cv. Punajuju</strain>
    </source>
</reference>
<protein>
    <submittedName>
        <fullName evidence="1">Uncharacterized protein</fullName>
    </submittedName>
</protein>
<name>A0ACB9CZJ8_CICIN</name>
<organism evidence="1 2">
    <name type="scientific">Cichorium intybus</name>
    <name type="common">Chicory</name>
    <dbReference type="NCBI Taxonomy" id="13427"/>
    <lineage>
        <taxon>Eukaryota</taxon>
        <taxon>Viridiplantae</taxon>
        <taxon>Streptophyta</taxon>
        <taxon>Embryophyta</taxon>
        <taxon>Tracheophyta</taxon>
        <taxon>Spermatophyta</taxon>
        <taxon>Magnoliopsida</taxon>
        <taxon>eudicotyledons</taxon>
        <taxon>Gunneridae</taxon>
        <taxon>Pentapetalae</taxon>
        <taxon>asterids</taxon>
        <taxon>campanulids</taxon>
        <taxon>Asterales</taxon>
        <taxon>Asteraceae</taxon>
        <taxon>Cichorioideae</taxon>
        <taxon>Cichorieae</taxon>
        <taxon>Cichoriinae</taxon>
        <taxon>Cichorium</taxon>
    </lineage>
</organism>
<accession>A0ACB9CZJ8</accession>
<proteinExistence type="predicted"/>
<dbReference type="Proteomes" id="UP001055811">
    <property type="component" value="Linkage Group LG05"/>
</dbReference>
<evidence type="ECO:0000313" key="2">
    <source>
        <dbReference type="Proteomes" id="UP001055811"/>
    </source>
</evidence>